<dbReference type="RefSeq" id="WP_257632480.1">
    <property type="nucleotide sequence ID" value="NZ_JANIIC010000025.1"/>
</dbReference>
<evidence type="ECO:0000259" key="1">
    <source>
        <dbReference type="PROSITE" id="PS51737"/>
    </source>
</evidence>
<dbReference type="Pfam" id="PF13408">
    <property type="entry name" value="Zn_ribbon_recom"/>
    <property type="match status" value="1"/>
</dbReference>
<evidence type="ECO:0000313" key="2">
    <source>
        <dbReference type="EMBL" id="MCQ8831578.1"/>
    </source>
</evidence>
<dbReference type="Pfam" id="PF07508">
    <property type="entry name" value="Recombinase"/>
    <property type="match status" value="1"/>
</dbReference>
<dbReference type="InterPro" id="IPR050639">
    <property type="entry name" value="SSR_resolvase"/>
</dbReference>
<dbReference type="Proteomes" id="UP001142400">
    <property type="component" value="Unassembled WGS sequence"/>
</dbReference>
<accession>A0A9X2LY20</accession>
<dbReference type="PANTHER" id="PTHR30461:SF23">
    <property type="entry name" value="DNA RECOMBINASE-RELATED"/>
    <property type="match status" value="1"/>
</dbReference>
<dbReference type="InterPro" id="IPR025827">
    <property type="entry name" value="Zn_ribbon_recom_dom"/>
</dbReference>
<feature type="domain" description="Recombinase" evidence="1">
    <location>
        <begin position="97"/>
        <end position="258"/>
    </location>
</feature>
<dbReference type="PROSITE" id="PS51737">
    <property type="entry name" value="RECOMBINASE_DNA_BIND"/>
    <property type="match status" value="1"/>
</dbReference>
<dbReference type="GO" id="GO:0000150">
    <property type="term" value="F:DNA strand exchange activity"/>
    <property type="evidence" value="ECO:0007669"/>
    <property type="project" value="InterPro"/>
</dbReference>
<dbReference type="InterPro" id="IPR011109">
    <property type="entry name" value="DNA_bind_recombinase_dom"/>
</dbReference>
<dbReference type="GO" id="GO:0003677">
    <property type="term" value="F:DNA binding"/>
    <property type="evidence" value="ECO:0007669"/>
    <property type="project" value="InterPro"/>
</dbReference>
<dbReference type="PANTHER" id="PTHR30461">
    <property type="entry name" value="DNA-INVERTASE FROM LAMBDOID PROPHAGE"/>
    <property type="match status" value="1"/>
</dbReference>
<name>A0A9X2LY20_STRMQ</name>
<dbReference type="EMBL" id="JANIIC010000025">
    <property type="protein sequence ID" value="MCQ8831578.1"/>
    <property type="molecule type" value="Genomic_DNA"/>
</dbReference>
<dbReference type="Gene3D" id="3.90.1750.20">
    <property type="entry name" value="Putative Large Serine Recombinase, Chain B, Domain 2"/>
    <property type="match status" value="1"/>
</dbReference>
<proteinExistence type="predicted"/>
<evidence type="ECO:0000313" key="3">
    <source>
        <dbReference type="Proteomes" id="UP001142400"/>
    </source>
</evidence>
<dbReference type="AlphaFoldDB" id="A0A9X2LY20"/>
<sequence>MADPDRRFDAVIIGSSERAFYGHQFATMAPLFEHYGVGAWVPELGGVVDPQIGGQEEPMILLGILSKREIARARIRVRSAMTVQTRDQGRYLGGRPPYGYRLVDAGPHPNRALARRGLRIQRLDIAPYCGPTLSWIFTQRLARHSIARIARALSDAGIRCPSAADPGRNRHRNGQRWVLPTVRAILANPRYTSHQVWNGQRTDHDLIDAANTTLGHRDVMRWNTPADWVISAQLAHPALVSEAAFIAVQHLHAVRETAPGRTYLLAGLLRCGACGRRMESHWARHRPAYRCRHGHTSATRPMPGRTPNAYVREDQILPHLPALLVRLTHHDPDGAEPMALIASAATLSSADAVAHLRSEAISLIYDPVARSLTADTPRAERITIG</sequence>
<protein>
    <submittedName>
        <fullName evidence="2">Recombinase family protein</fullName>
    </submittedName>
</protein>
<keyword evidence="3" id="KW-1185">Reference proteome</keyword>
<comment type="caution">
    <text evidence="2">The sequence shown here is derived from an EMBL/GenBank/DDBJ whole genome shotgun (WGS) entry which is preliminary data.</text>
</comment>
<gene>
    <name evidence="2" type="ORF">NQU54_21515</name>
</gene>
<reference evidence="2" key="1">
    <citation type="submission" date="2022-06" db="EMBL/GenBank/DDBJ databases">
        <title>WGS of actinobacteria.</title>
        <authorList>
            <person name="Thawai C."/>
        </authorList>
    </citation>
    <scope>NUCLEOTIDE SEQUENCE</scope>
    <source>
        <strain evidence="2">DSM 42010</strain>
    </source>
</reference>
<organism evidence="2 3">
    <name type="scientific">Streptomyces malaysiensis subsp. samsunensis</name>
    <dbReference type="NCBI Taxonomy" id="459658"/>
    <lineage>
        <taxon>Bacteria</taxon>
        <taxon>Bacillati</taxon>
        <taxon>Actinomycetota</taxon>
        <taxon>Actinomycetes</taxon>
        <taxon>Kitasatosporales</taxon>
        <taxon>Streptomycetaceae</taxon>
        <taxon>Streptomyces</taxon>
        <taxon>Streptomyces violaceusniger group</taxon>
    </lineage>
</organism>
<dbReference type="InterPro" id="IPR038109">
    <property type="entry name" value="DNA_bind_recomb_sf"/>
</dbReference>